<dbReference type="EMBL" id="CP046244">
    <property type="protein sequence ID" value="QGP93422.1"/>
    <property type="molecule type" value="Genomic_DNA"/>
</dbReference>
<accession>A0A6I5ZTP6</accession>
<evidence type="ECO:0000313" key="3">
    <source>
        <dbReference type="EMBL" id="QGP93422.1"/>
    </source>
</evidence>
<dbReference type="Proteomes" id="UP000425916">
    <property type="component" value="Chromosome"/>
</dbReference>
<dbReference type="AlphaFoldDB" id="A0A6I5ZTP6"/>
<dbReference type="SMART" id="SM00530">
    <property type="entry name" value="HTH_XRE"/>
    <property type="match status" value="1"/>
</dbReference>
<evidence type="ECO:0000313" key="4">
    <source>
        <dbReference type="Proteomes" id="UP000425916"/>
    </source>
</evidence>
<dbReference type="PROSITE" id="PS50943">
    <property type="entry name" value="HTH_CROC1"/>
    <property type="match status" value="1"/>
</dbReference>
<feature type="domain" description="HTH cro/C1-type" evidence="2">
    <location>
        <begin position="35"/>
        <end position="89"/>
    </location>
</feature>
<name>A0A6I5ZTP6_9FIRM</name>
<dbReference type="InterPro" id="IPR010982">
    <property type="entry name" value="Lambda_DNA-bd_dom_sf"/>
</dbReference>
<dbReference type="GO" id="GO:0003677">
    <property type="term" value="F:DNA binding"/>
    <property type="evidence" value="ECO:0007669"/>
    <property type="project" value="UniProtKB-KW"/>
</dbReference>
<organism evidence="3 4">
    <name type="scientific">Neomoorella glycerini</name>
    <dbReference type="NCBI Taxonomy" id="55779"/>
    <lineage>
        <taxon>Bacteria</taxon>
        <taxon>Bacillati</taxon>
        <taxon>Bacillota</taxon>
        <taxon>Clostridia</taxon>
        <taxon>Neomoorellales</taxon>
        <taxon>Neomoorellaceae</taxon>
        <taxon>Neomoorella</taxon>
    </lineage>
</organism>
<dbReference type="GO" id="GO:0005829">
    <property type="term" value="C:cytosol"/>
    <property type="evidence" value="ECO:0007669"/>
    <property type="project" value="TreeGrafter"/>
</dbReference>
<dbReference type="InterPro" id="IPR001387">
    <property type="entry name" value="Cro/C1-type_HTH"/>
</dbReference>
<keyword evidence="1" id="KW-0238">DNA-binding</keyword>
<dbReference type="InterPro" id="IPR050807">
    <property type="entry name" value="TransReg_Diox_bact_type"/>
</dbReference>
<dbReference type="GO" id="GO:0003700">
    <property type="term" value="F:DNA-binding transcription factor activity"/>
    <property type="evidence" value="ECO:0007669"/>
    <property type="project" value="TreeGrafter"/>
</dbReference>
<proteinExistence type="predicted"/>
<dbReference type="Pfam" id="PF01381">
    <property type="entry name" value="HTH_3"/>
    <property type="match status" value="1"/>
</dbReference>
<dbReference type="SUPFAM" id="SSF47413">
    <property type="entry name" value="lambda repressor-like DNA-binding domains"/>
    <property type="match status" value="1"/>
</dbReference>
<keyword evidence="4" id="KW-1185">Reference proteome</keyword>
<dbReference type="RefSeq" id="WP_170291101.1">
    <property type="nucleotide sequence ID" value="NZ_CP046244.1"/>
</dbReference>
<dbReference type="Gene3D" id="1.10.260.40">
    <property type="entry name" value="lambda repressor-like DNA-binding domains"/>
    <property type="match status" value="1"/>
</dbReference>
<sequence length="89" mass="10398">MTTTFREHLKEQLQDPQFQKAWEETELAYQVARAVIKLRLDYGLTQEELAQKTGVSQSVISRLESGRHLPSLRYLEKISKSLDYKSGWI</sequence>
<gene>
    <name evidence="3" type="ORF">MGLY_28300</name>
</gene>
<dbReference type="CDD" id="cd00093">
    <property type="entry name" value="HTH_XRE"/>
    <property type="match status" value="1"/>
</dbReference>
<evidence type="ECO:0000259" key="2">
    <source>
        <dbReference type="PROSITE" id="PS50943"/>
    </source>
</evidence>
<evidence type="ECO:0000256" key="1">
    <source>
        <dbReference type="ARBA" id="ARBA00023125"/>
    </source>
</evidence>
<reference evidence="3 4" key="1">
    <citation type="submission" date="2019-11" db="EMBL/GenBank/DDBJ databases">
        <title>Genome sequence of Moorella glycerini DSM11254.</title>
        <authorList>
            <person name="Poehlein A."/>
            <person name="Boeer T."/>
            <person name="Daniel R."/>
        </authorList>
    </citation>
    <scope>NUCLEOTIDE SEQUENCE [LARGE SCALE GENOMIC DNA]</scope>
    <source>
        <strain evidence="3 4">DSM 11254</strain>
    </source>
</reference>
<dbReference type="PANTHER" id="PTHR46797:SF1">
    <property type="entry name" value="METHYLPHOSPHONATE SYNTHASE"/>
    <property type="match status" value="1"/>
</dbReference>
<protein>
    <submittedName>
        <fullName evidence="3">Helix-turn-helix protein</fullName>
    </submittedName>
</protein>
<dbReference type="PANTHER" id="PTHR46797">
    <property type="entry name" value="HTH-TYPE TRANSCRIPTIONAL REGULATOR"/>
    <property type="match status" value="1"/>
</dbReference>